<dbReference type="Proteomes" id="UP000318288">
    <property type="component" value="Unassembled WGS sequence"/>
</dbReference>
<keyword evidence="1" id="KW-0472">Membrane</keyword>
<keyword evidence="1" id="KW-0812">Transmembrane</keyword>
<dbReference type="EMBL" id="SJPW01000002">
    <property type="protein sequence ID" value="TWU58478.1"/>
    <property type="molecule type" value="Genomic_DNA"/>
</dbReference>
<dbReference type="RefSeq" id="WP_146455400.1">
    <property type="nucleotide sequence ID" value="NZ_SJPW01000002.1"/>
</dbReference>
<evidence type="ECO:0000313" key="3">
    <source>
        <dbReference type="Proteomes" id="UP000318288"/>
    </source>
</evidence>
<name>A0A5C6FAR1_9BACT</name>
<accession>A0A5C6FAR1</accession>
<evidence type="ECO:0000313" key="2">
    <source>
        <dbReference type="EMBL" id="TWU58478.1"/>
    </source>
</evidence>
<reference evidence="2 3" key="1">
    <citation type="submission" date="2019-02" db="EMBL/GenBank/DDBJ databases">
        <title>Deep-cultivation of Planctomycetes and their phenomic and genomic characterization uncovers novel biology.</title>
        <authorList>
            <person name="Wiegand S."/>
            <person name="Jogler M."/>
            <person name="Boedeker C."/>
            <person name="Pinto D."/>
            <person name="Vollmers J."/>
            <person name="Rivas-Marin E."/>
            <person name="Kohn T."/>
            <person name="Peeters S.H."/>
            <person name="Heuer A."/>
            <person name="Rast P."/>
            <person name="Oberbeckmann S."/>
            <person name="Bunk B."/>
            <person name="Jeske O."/>
            <person name="Meyerdierks A."/>
            <person name="Storesund J.E."/>
            <person name="Kallscheuer N."/>
            <person name="Luecker S."/>
            <person name="Lage O.M."/>
            <person name="Pohl T."/>
            <person name="Merkel B.J."/>
            <person name="Hornburger P."/>
            <person name="Mueller R.-W."/>
            <person name="Bruemmer F."/>
            <person name="Labrenz M."/>
            <person name="Spormann A.M."/>
            <person name="Op Den Camp H."/>
            <person name="Overmann J."/>
            <person name="Amann R."/>
            <person name="Jetten M.S.M."/>
            <person name="Mascher T."/>
            <person name="Medema M.H."/>
            <person name="Devos D.P."/>
            <person name="Kaster A.-K."/>
            <person name="Ovreas L."/>
            <person name="Rohde M."/>
            <person name="Galperin M.Y."/>
            <person name="Jogler C."/>
        </authorList>
    </citation>
    <scope>NUCLEOTIDE SEQUENCE [LARGE SCALE GENOMIC DNA]</scope>
    <source>
        <strain evidence="2 3">Poly51</strain>
    </source>
</reference>
<evidence type="ECO:0000256" key="1">
    <source>
        <dbReference type="SAM" id="Phobius"/>
    </source>
</evidence>
<gene>
    <name evidence="2" type="ORF">Poly51_12560</name>
</gene>
<dbReference type="OrthoDB" id="284920at2"/>
<proteinExistence type="predicted"/>
<feature type="transmembrane region" description="Helical" evidence="1">
    <location>
        <begin position="12"/>
        <end position="33"/>
    </location>
</feature>
<sequence length="76" mass="8792">MTTDQQNRRPVMMLCASLAAIAILWLAVLPWIAERPVVNDRIEWLAHKGIDPAAMYYTELDAMKPIIDKLERRNSR</sequence>
<dbReference type="AlphaFoldDB" id="A0A5C6FAR1"/>
<keyword evidence="1" id="KW-1133">Transmembrane helix</keyword>
<protein>
    <submittedName>
        <fullName evidence="2">Uncharacterized protein</fullName>
    </submittedName>
</protein>
<organism evidence="2 3">
    <name type="scientific">Rubripirellula tenax</name>
    <dbReference type="NCBI Taxonomy" id="2528015"/>
    <lineage>
        <taxon>Bacteria</taxon>
        <taxon>Pseudomonadati</taxon>
        <taxon>Planctomycetota</taxon>
        <taxon>Planctomycetia</taxon>
        <taxon>Pirellulales</taxon>
        <taxon>Pirellulaceae</taxon>
        <taxon>Rubripirellula</taxon>
    </lineage>
</organism>
<keyword evidence="3" id="KW-1185">Reference proteome</keyword>
<comment type="caution">
    <text evidence="2">The sequence shown here is derived from an EMBL/GenBank/DDBJ whole genome shotgun (WGS) entry which is preliminary data.</text>
</comment>